<evidence type="ECO:0000313" key="3">
    <source>
        <dbReference type="Proteomes" id="UP000050331"/>
    </source>
</evidence>
<protein>
    <recommendedName>
        <fullName evidence="4">Conjugal transfer protein</fullName>
    </recommendedName>
</protein>
<dbReference type="Pfam" id="PF12648">
    <property type="entry name" value="TcpE"/>
    <property type="match status" value="1"/>
</dbReference>
<keyword evidence="3" id="KW-1185">Reference proteome</keyword>
<proteinExistence type="predicted"/>
<gene>
    <name evidence="2" type="ORF">AOX59_03270</name>
</gene>
<evidence type="ECO:0000313" key="2">
    <source>
        <dbReference type="EMBL" id="ALX47708.1"/>
    </source>
</evidence>
<feature type="transmembrane region" description="Helical" evidence="1">
    <location>
        <begin position="75"/>
        <end position="95"/>
    </location>
</feature>
<keyword evidence="1" id="KW-1133">Transmembrane helix</keyword>
<dbReference type="AlphaFoldDB" id="A0A0U4E364"/>
<dbReference type="InterPro" id="IPR025608">
    <property type="entry name" value="TcpE"/>
</dbReference>
<accession>A0A0U4E364</accession>
<dbReference type="EMBL" id="CP013862">
    <property type="protein sequence ID" value="ALX47708.1"/>
    <property type="molecule type" value="Genomic_DNA"/>
</dbReference>
<keyword evidence="1" id="KW-0812">Transmembrane</keyword>
<dbReference type="STRING" id="1472767.AOX59_03270"/>
<reference evidence="2 3" key="1">
    <citation type="submission" date="2016-01" db="EMBL/GenBank/DDBJ databases">
        <title>Complete genome sequence of strain Lentibacillus amyloliquefaciens LAM0015T isolated from saline sediment.</title>
        <authorList>
            <person name="Wang J.-L."/>
            <person name="He M.-X."/>
        </authorList>
    </citation>
    <scope>NUCLEOTIDE SEQUENCE [LARGE SCALE GENOMIC DNA]</scope>
    <source>
        <strain evidence="2 3">LAM0015</strain>
    </source>
</reference>
<evidence type="ECO:0000256" key="1">
    <source>
        <dbReference type="SAM" id="Phobius"/>
    </source>
</evidence>
<name>A0A0U4E364_9BACI</name>
<sequence length="166" mass="19836">MVIINHMKEVINVEPEQDQRIPLYVLNNFLKFDRKLYQFFGVKLGRPIPFKGVLYFLVFGVMEVIWYVTPVLGKLIHWIPTGVLIALPIILAWLITDVGTENRSPVAFFRSLFLYHMRRWQGVTFNRGKAIPRERHHVFRGYYTHGIKRNEFKPRSYRYKGFVTYK</sequence>
<dbReference type="Proteomes" id="UP000050331">
    <property type="component" value="Chromosome"/>
</dbReference>
<dbReference type="KEGG" id="lao:AOX59_03270"/>
<organism evidence="2 3">
    <name type="scientific">Lentibacillus amyloliquefaciens</name>
    <dbReference type="NCBI Taxonomy" id="1472767"/>
    <lineage>
        <taxon>Bacteria</taxon>
        <taxon>Bacillati</taxon>
        <taxon>Bacillota</taxon>
        <taxon>Bacilli</taxon>
        <taxon>Bacillales</taxon>
        <taxon>Bacillaceae</taxon>
        <taxon>Lentibacillus</taxon>
    </lineage>
</organism>
<feature type="transmembrane region" description="Helical" evidence="1">
    <location>
        <begin position="52"/>
        <end position="69"/>
    </location>
</feature>
<keyword evidence="1" id="KW-0472">Membrane</keyword>
<evidence type="ECO:0008006" key="4">
    <source>
        <dbReference type="Google" id="ProtNLM"/>
    </source>
</evidence>